<proteinExistence type="predicted"/>
<feature type="signal peptide" evidence="1">
    <location>
        <begin position="1"/>
        <end position="20"/>
    </location>
</feature>
<sequence length="123" mass="14244">MTLLRFSIVISVLISSLVQSHDLYLGYPDVASRLIFNKVYQENPAIWLRYEEVRVNASRNEVISLIKVIDLREDKRGDVYIKAGGVGENFVVLELESPTIFRGYNFWIEVYAIQTGYFTYNRG</sequence>
<keyword evidence="1" id="KW-0732">Signal</keyword>
<reference evidence="2 3" key="1">
    <citation type="journal article" date="2019" name="Commun. Biol.">
        <title>The bagworm genome reveals a unique fibroin gene that provides high tensile strength.</title>
        <authorList>
            <person name="Kono N."/>
            <person name="Nakamura H."/>
            <person name="Ohtoshi R."/>
            <person name="Tomita M."/>
            <person name="Numata K."/>
            <person name="Arakawa K."/>
        </authorList>
    </citation>
    <scope>NUCLEOTIDE SEQUENCE [LARGE SCALE GENOMIC DNA]</scope>
</reference>
<evidence type="ECO:0008006" key="4">
    <source>
        <dbReference type="Google" id="ProtNLM"/>
    </source>
</evidence>
<name>A0A4C1V2Y5_EUMVA</name>
<evidence type="ECO:0000313" key="3">
    <source>
        <dbReference type="Proteomes" id="UP000299102"/>
    </source>
</evidence>
<dbReference type="Pfam" id="PF15868">
    <property type="entry name" value="MBF2"/>
    <property type="match status" value="1"/>
</dbReference>
<dbReference type="OrthoDB" id="8192785at2759"/>
<dbReference type="Proteomes" id="UP000299102">
    <property type="component" value="Unassembled WGS sequence"/>
</dbReference>
<evidence type="ECO:0000256" key="1">
    <source>
        <dbReference type="SAM" id="SignalP"/>
    </source>
</evidence>
<dbReference type="EMBL" id="BGZK01000262">
    <property type="protein sequence ID" value="GBP32585.1"/>
    <property type="molecule type" value="Genomic_DNA"/>
</dbReference>
<dbReference type="AlphaFoldDB" id="A0A4C1V2Y5"/>
<keyword evidence="3" id="KW-1185">Reference proteome</keyword>
<feature type="chain" id="PRO_5020033533" description="Salivary secreted peptide" evidence="1">
    <location>
        <begin position="21"/>
        <end position="123"/>
    </location>
</feature>
<organism evidence="2 3">
    <name type="scientific">Eumeta variegata</name>
    <name type="common">Bagworm moth</name>
    <name type="synonym">Eumeta japonica</name>
    <dbReference type="NCBI Taxonomy" id="151549"/>
    <lineage>
        <taxon>Eukaryota</taxon>
        <taxon>Metazoa</taxon>
        <taxon>Ecdysozoa</taxon>
        <taxon>Arthropoda</taxon>
        <taxon>Hexapoda</taxon>
        <taxon>Insecta</taxon>
        <taxon>Pterygota</taxon>
        <taxon>Neoptera</taxon>
        <taxon>Endopterygota</taxon>
        <taxon>Lepidoptera</taxon>
        <taxon>Glossata</taxon>
        <taxon>Ditrysia</taxon>
        <taxon>Tineoidea</taxon>
        <taxon>Psychidae</taxon>
        <taxon>Oiketicinae</taxon>
        <taxon>Eumeta</taxon>
    </lineage>
</organism>
<gene>
    <name evidence="2" type="ORF">EVAR_25944_1</name>
</gene>
<dbReference type="InterPro" id="IPR031734">
    <property type="entry name" value="MBF2"/>
</dbReference>
<evidence type="ECO:0000313" key="2">
    <source>
        <dbReference type="EMBL" id="GBP32585.1"/>
    </source>
</evidence>
<accession>A0A4C1V2Y5</accession>
<protein>
    <recommendedName>
        <fullName evidence="4">Salivary secreted peptide</fullName>
    </recommendedName>
</protein>
<comment type="caution">
    <text evidence="2">The sequence shown here is derived from an EMBL/GenBank/DDBJ whole genome shotgun (WGS) entry which is preliminary data.</text>
</comment>